<gene>
    <name evidence="2" type="ORF">J1786_07650</name>
</gene>
<feature type="transmembrane region" description="Helical" evidence="1">
    <location>
        <begin position="53"/>
        <end position="71"/>
    </location>
</feature>
<dbReference type="PANTHER" id="PTHR41386">
    <property type="entry name" value="INTEGRAL MEMBRANE PROTEIN-RELATED"/>
    <property type="match status" value="1"/>
</dbReference>
<dbReference type="RefSeq" id="WP_217138040.1">
    <property type="nucleotide sequence ID" value="NZ_JAFMOU010000064.1"/>
</dbReference>
<dbReference type="Proteomes" id="UP000699865">
    <property type="component" value="Unassembled WGS sequence"/>
</dbReference>
<name>A0ABS6KYM1_9GAMM</name>
<comment type="caution">
    <text evidence="2">The sequence shown here is derived from an EMBL/GenBank/DDBJ whole genome shotgun (WGS) entry which is preliminary data.</text>
</comment>
<organism evidence="2 3">
    <name type="scientific">Rahnella perminowiae</name>
    <dbReference type="NCBI Taxonomy" id="2816244"/>
    <lineage>
        <taxon>Bacteria</taxon>
        <taxon>Pseudomonadati</taxon>
        <taxon>Pseudomonadota</taxon>
        <taxon>Gammaproteobacteria</taxon>
        <taxon>Enterobacterales</taxon>
        <taxon>Yersiniaceae</taxon>
        <taxon>Rahnella</taxon>
    </lineage>
</organism>
<keyword evidence="3" id="KW-1185">Reference proteome</keyword>
<evidence type="ECO:0000313" key="2">
    <source>
        <dbReference type="EMBL" id="MBU9834687.1"/>
    </source>
</evidence>
<protein>
    <submittedName>
        <fullName evidence="2">DUF1003 domain-containing protein</fullName>
    </submittedName>
</protein>
<evidence type="ECO:0000256" key="1">
    <source>
        <dbReference type="SAM" id="Phobius"/>
    </source>
</evidence>
<dbReference type="Pfam" id="PF06210">
    <property type="entry name" value="DUF1003"/>
    <property type="match status" value="1"/>
</dbReference>
<accession>A0ABS6KYM1</accession>
<keyword evidence="1" id="KW-0472">Membrane</keyword>
<feature type="transmembrane region" description="Helical" evidence="1">
    <location>
        <begin position="83"/>
        <end position="103"/>
    </location>
</feature>
<dbReference type="PANTHER" id="PTHR41386:SF1">
    <property type="entry name" value="MEMBRANE PROTEIN"/>
    <property type="match status" value="1"/>
</dbReference>
<dbReference type="EMBL" id="JAFMOU010000064">
    <property type="protein sequence ID" value="MBU9834687.1"/>
    <property type="molecule type" value="Genomic_DNA"/>
</dbReference>
<keyword evidence="1" id="KW-0812">Transmembrane</keyword>
<sequence>MAEIMDPKDREHLQQLRKKSQEEHATLINDPEECRKPGNFGEKLAERITGAIATWKFILIQTGIILGWTSYNVFIKKSAFDPYPFILLNLFLSFQSAYTAPAIMMNQKRQEKNDQIRKEIESDVNVKADLEIAQLHDKIEHLTKLVEKLAGNRCESSSYLDQEKENRNG</sequence>
<proteinExistence type="predicted"/>
<keyword evidence="1" id="KW-1133">Transmembrane helix</keyword>
<reference evidence="2 3" key="1">
    <citation type="submission" date="2021-03" db="EMBL/GenBank/DDBJ databases">
        <title>Five novel Rahnella species.</title>
        <authorList>
            <person name="Brady C."/>
            <person name="Asselin J."/>
            <person name="Beer S."/>
            <person name="Bruberg M.B."/>
            <person name="Crampton B."/>
            <person name="Venter S."/>
            <person name="Arnold D."/>
            <person name="Denman S."/>
        </authorList>
    </citation>
    <scope>NUCLEOTIDE SEQUENCE [LARGE SCALE GENOMIC DNA]</scope>
    <source>
        <strain evidence="2 3">L72c</strain>
    </source>
</reference>
<dbReference type="InterPro" id="IPR010406">
    <property type="entry name" value="DUF1003"/>
</dbReference>
<evidence type="ECO:0000313" key="3">
    <source>
        <dbReference type="Proteomes" id="UP000699865"/>
    </source>
</evidence>